<comment type="caution">
    <text evidence="2">The sequence shown here is derived from an EMBL/GenBank/DDBJ whole genome shotgun (WGS) entry which is preliminary data.</text>
</comment>
<reference evidence="2" key="1">
    <citation type="submission" date="2016-03" db="EMBL/GenBank/DDBJ databases">
        <title>Mechanisms controlling the formation of the plant cell surface in tip-growing cells are functionally conserved among land plants.</title>
        <authorList>
            <person name="Honkanen S."/>
            <person name="Jones V.A."/>
            <person name="Morieri G."/>
            <person name="Champion C."/>
            <person name="Hetherington A.J."/>
            <person name="Kelly S."/>
            <person name="Saint-Marcoux D."/>
            <person name="Proust H."/>
            <person name="Prescott H."/>
            <person name="Dolan L."/>
        </authorList>
    </citation>
    <scope>NUCLEOTIDE SEQUENCE [LARGE SCALE GENOMIC DNA]</scope>
    <source>
        <tissue evidence="2">Whole gametophyte</tissue>
    </source>
</reference>
<keyword evidence="3" id="KW-1185">Reference proteome</keyword>
<evidence type="ECO:0000313" key="2">
    <source>
        <dbReference type="EMBL" id="OAE22914.1"/>
    </source>
</evidence>
<dbReference type="PANTHER" id="PTHR47679">
    <property type="entry name" value="PROTEIN TORNADO 1"/>
    <property type="match status" value="1"/>
</dbReference>
<dbReference type="AlphaFoldDB" id="A0A176VPV2"/>
<feature type="coiled-coil region" evidence="1">
    <location>
        <begin position="203"/>
        <end position="237"/>
    </location>
</feature>
<dbReference type="EMBL" id="LVLJ01003009">
    <property type="protein sequence ID" value="OAE22914.1"/>
    <property type="molecule type" value="Genomic_DNA"/>
</dbReference>
<keyword evidence="1" id="KW-0175">Coiled coil</keyword>
<accession>A0A176VPV2</accession>
<dbReference type="Proteomes" id="UP000077202">
    <property type="component" value="Unassembled WGS sequence"/>
</dbReference>
<dbReference type="PANTHER" id="PTHR47679:SF1">
    <property type="entry name" value="PROTEIN TORNADO 1"/>
    <property type="match status" value="1"/>
</dbReference>
<evidence type="ECO:0000256" key="1">
    <source>
        <dbReference type="SAM" id="Coils"/>
    </source>
</evidence>
<gene>
    <name evidence="2" type="ORF">AXG93_3109s1010</name>
</gene>
<name>A0A176VPV2_MARPO</name>
<protein>
    <submittedName>
        <fullName evidence="2">Uncharacterized protein</fullName>
    </submittedName>
</protein>
<evidence type="ECO:0000313" key="3">
    <source>
        <dbReference type="Proteomes" id="UP000077202"/>
    </source>
</evidence>
<proteinExistence type="predicted"/>
<sequence length="532" mass="60692">MATRYVMKHIVEELISFCTSPKGCLGVALVLSVIQTFCVEMLIPSHLRGAILIEKLKSDFIHSINDKLEEMSLERSHLMEKDELFHYEHCWPLIERHAGEISKRARDLLWESDVEGVVNEIRQEQIQQLESLQAPLISVDNDLAQCYPEAENMVSNLNFPQLKDYKPSTSKCLSQASTNAENHSTRLVLFKIDQLEEKLVQKVDDLDERLKSVQSILQRLEMKVRQILSLHQELQSMLSAFTSKVDRIIEYSQGLAHSRTPKRPYVTNNVGLFYKMSAHLYNGTTVGLHLMCESVTGFHTVKDQDGLKIRLDRENSSWIRKTIEIFYKVMCYVVKAGLDKTLSLGQAIPDWEDLKSDIVQLDNISDDDHRAFVKGGESKELREAWLRIQQTLAPQLQNRYSKIFKLYQVKYMSLERVSNSLSMGANSNGIDLKMQYASLLTCVKAEISASRLGQRLRGKQLRTVRLRPNGLGVTDTCAFGGTELLRQKRLRRDKRYRQKGQDELTAVNAYGPSAFGDAPTSTDIFKDTPSAL</sequence>
<organism evidence="2 3">
    <name type="scientific">Marchantia polymorpha subsp. ruderalis</name>
    <dbReference type="NCBI Taxonomy" id="1480154"/>
    <lineage>
        <taxon>Eukaryota</taxon>
        <taxon>Viridiplantae</taxon>
        <taxon>Streptophyta</taxon>
        <taxon>Embryophyta</taxon>
        <taxon>Marchantiophyta</taxon>
        <taxon>Marchantiopsida</taxon>
        <taxon>Marchantiidae</taxon>
        <taxon>Marchantiales</taxon>
        <taxon>Marchantiaceae</taxon>
        <taxon>Marchantia</taxon>
    </lineage>
</organism>